<dbReference type="Pfam" id="PF00015">
    <property type="entry name" value="MCPsignal"/>
    <property type="match status" value="1"/>
</dbReference>
<dbReference type="Gene3D" id="1.20.120.30">
    <property type="entry name" value="Aspartate receptor, ligand-binding domain"/>
    <property type="match status" value="1"/>
</dbReference>
<feature type="domain" description="Methyl-accepting transducer" evidence="7">
    <location>
        <begin position="117"/>
        <end position="339"/>
    </location>
</feature>
<dbReference type="RefSeq" id="WP_184747164.1">
    <property type="nucleotide sequence ID" value="NZ_JACHGJ010000004.1"/>
</dbReference>
<dbReference type="GO" id="GO:0046872">
    <property type="term" value="F:metal ion binding"/>
    <property type="evidence" value="ECO:0007669"/>
    <property type="project" value="UniProtKB-KW"/>
</dbReference>
<accession>A0A841RD51</accession>
<dbReference type="Proteomes" id="UP000587760">
    <property type="component" value="Unassembled WGS sequence"/>
</dbReference>
<dbReference type="SUPFAM" id="SSF58104">
    <property type="entry name" value="Methyl-accepting chemotaxis protein (MCP) signaling domain"/>
    <property type="match status" value="1"/>
</dbReference>
<dbReference type="PROSITE" id="PS50111">
    <property type="entry name" value="CHEMOTAXIS_TRANSDUC_2"/>
    <property type="match status" value="1"/>
</dbReference>
<dbReference type="EMBL" id="JACHGJ010000004">
    <property type="protein sequence ID" value="MBB6480920.1"/>
    <property type="molecule type" value="Genomic_DNA"/>
</dbReference>
<comment type="similarity">
    <text evidence="5">Belongs to the methyl-accepting chemotaxis (MCP) protein family.</text>
</comment>
<dbReference type="Gene3D" id="1.10.287.950">
    <property type="entry name" value="Methyl-accepting chemotaxis protein"/>
    <property type="match status" value="1"/>
</dbReference>
<sequence>MSLLSIILMALLFFSTALSVFLLFRERALLKKVLSDISERRNESEKYPRRVDAALEGYLARYRLRDQAYADARVKANESERGATRLSRNIQKSLIYSSDISMETEANRNIAASLFSNVSEGSAAVEEINASIRSLKDKVNIQTDAVNQTSEAVGEINSSLKEVADLITGRTKDIDNLVDITGEGSEKVQASAEVMQTVESEVTDALSLITVIDEIASQTNLLSMNAAIEAAHAGDSGKGFAVVAEEIRKLAESTAENARNISVTLKKLVENIQSAGELSRESEEAFTRIAEGVSQVSRTFGQINDRTEAITINTQEVVNSTVSLQEISSITSLSMNEMELGATEIEKILSDSKEVAEKLDNSMNELSRNSKDINLISTKIAQAFIKSNEALESMVENILTNQSGKTGSIGRVKMNNMILAHVGWVATTRALIDGSIEPEGLGNLEADTCSLGVWIREHGAQEITDSSKLSNLKTWHNNIHRDVSFIVDSVKQGNRKDLEKTFRGIQDTSYKIIEILTTLGYNENLVWDESISVKVELFDNHHKKLIELINKLFLSMEKGEGTSPLLTILDELVQYTEYHFSAEEKAFEKYNYPEIDAHKKQHRSFVAKAKELQKGMREGSAVLSNEVLDFLQDWVVNHIMKVDSQYSAFLSGKNIS</sequence>
<dbReference type="Pfam" id="PF01814">
    <property type="entry name" value="Hemerythrin"/>
    <property type="match status" value="1"/>
</dbReference>
<dbReference type="SMART" id="SM00283">
    <property type="entry name" value="MA"/>
    <property type="match status" value="1"/>
</dbReference>
<dbReference type="GO" id="GO:0006935">
    <property type="term" value="P:chemotaxis"/>
    <property type="evidence" value="ECO:0007669"/>
    <property type="project" value="UniProtKB-KW"/>
</dbReference>
<keyword evidence="4" id="KW-0408">Iron</keyword>
<dbReference type="Gene3D" id="1.20.120.50">
    <property type="entry name" value="Hemerythrin-like"/>
    <property type="match status" value="1"/>
</dbReference>
<proteinExistence type="inferred from homology"/>
<evidence type="ECO:0000313" key="8">
    <source>
        <dbReference type="EMBL" id="MBB6480920.1"/>
    </source>
</evidence>
<dbReference type="InterPro" id="IPR012827">
    <property type="entry name" value="Hemerythrin_metal-bd"/>
</dbReference>
<dbReference type="GO" id="GO:0004888">
    <property type="term" value="F:transmembrane signaling receptor activity"/>
    <property type="evidence" value="ECO:0007669"/>
    <property type="project" value="TreeGrafter"/>
</dbReference>
<evidence type="ECO:0000256" key="6">
    <source>
        <dbReference type="PROSITE-ProRule" id="PRU00284"/>
    </source>
</evidence>
<dbReference type="PANTHER" id="PTHR43531">
    <property type="entry name" value="PROTEIN ICFG"/>
    <property type="match status" value="1"/>
</dbReference>
<keyword evidence="9" id="KW-1185">Reference proteome</keyword>
<comment type="similarity">
    <text evidence="1">Belongs to the hemerythrin family.</text>
</comment>
<evidence type="ECO:0000256" key="1">
    <source>
        <dbReference type="ARBA" id="ARBA00010587"/>
    </source>
</evidence>
<dbReference type="InterPro" id="IPR016131">
    <property type="entry name" value="Haemerythrin_Fe_BS"/>
</dbReference>
<dbReference type="AlphaFoldDB" id="A0A841RD51"/>
<protein>
    <submittedName>
        <fullName evidence="8">Hemerythrin-like metal-binding protein</fullName>
    </submittedName>
</protein>
<evidence type="ECO:0000259" key="7">
    <source>
        <dbReference type="PROSITE" id="PS50111"/>
    </source>
</evidence>
<organism evidence="8 9">
    <name type="scientific">Spirochaeta isovalerica</name>
    <dbReference type="NCBI Taxonomy" id="150"/>
    <lineage>
        <taxon>Bacteria</taxon>
        <taxon>Pseudomonadati</taxon>
        <taxon>Spirochaetota</taxon>
        <taxon>Spirochaetia</taxon>
        <taxon>Spirochaetales</taxon>
        <taxon>Spirochaetaceae</taxon>
        <taxon>Spirochaeta</taxon>
    </lineage>
</organism>
<dbReference type="InterPro" id="IPR051310">
    <property type="entry name" value="MCP_chemotaxis"/>
</dbReference>
<dbReference type="GO" id="GO:0007165">
    <property type="term" value="P:signal transduction"/>
    <property type="evidence" value="ECO:0007669"/>
    <property type="project" value="UniProtKB-KW"/>
</dbReference>
<name>A0A841RD51_9SPIO</name>
<evidence type="ECO:0000256" key="2">
    <source>
        <dbReference type="ARBA" id="ARBA00022500"/>
    </source>
</evidence>
<dbReference type="InterPro" id="IPR035938">
    <property type="entry name" value="Hemerythrin-like_sf"/>
</dbReference>
<dbReference type="PANTHER" id="PTHR43531:SF11">
    <property type="entry name" value="METHYL-ACCEPTING CHEMOTAXIS PROTEIN 3"/>
    <property type="match status" value="1"/>
</dbReference>
<dbReference type="SUPFAM" id="SSF47188">
    <property type="entry name" value="Hemerythrin-like"/>
    <property type="match status" value="1"/>
</dbReference>
<dbReference type="InterPro" id="IPR012312">
    <property type="entry name" value="Hemerythrin-like"/>
</dbReference>
<evidence type="ECO:0000256" key="5">
    <source>
        <dbReference type="ARBA" id="ARBA00029447"/>
    </source>
</evidence>
<keyword evidence="2" id="KW-0145">Chemotaxis</keyword>
<gene>
    <name evidence="8" type="ORF">HNR50_002593</name>
</gene>
<dbReference type="PROSITE" id="PS00550">
    <property type="entry name" value="HEMERYTHRINS"/>
    <property type="match status" value="1"/>
</dbReference>
<reference evidence="8 9" key="1">
    <citation type="submission" date="2020-08" db="EMBL/GenBank/DDBJ databases">
        <title>Genomic Encyclopedia of Type Strains, Phase IV (KMG-IV): sequencing the most valuable type-strain genomes for metagenomic binning, comparative biology and taxonomic classification.</title>
        <authorList>
            <person name="Goeker M."/>
        </authorList>
    </citation>
    <scope>NUCLEOTIDE SEQUENCE [LARGE SCALE GENOMIC DNA]</scope>
    <source>
        <strain evidence="8 9">DSM 2461</strain>
    </source>
</reference>
<dbReference type="CDD" id="cd12107">
    <property type="entry name" value="Hemerythrin"/>
    <property type="match status" value="1"/>
</dbReference>
<dbReference type="NCBIfam" id="NF033749">
    <property type="entry name" value="bact_hemeryth"/>
    <property type="match status" value="1"/>
</dbReference>
<keyword evidence="3" id="KW-0479">Metal-binding</keyword>
<dbReference type="NCBIfam" id="TIGR02481">
    <property type="entry name" value="hemeryth_dom"/>
    <property type="match status" value="1"/>
</dbReference>
<evidence type="ECO:0000256" key="3">
    <source>
        <dbReference type="ARBA" id="ARBA00022723"/>
    </source>
</evidence>
<evidence type="ECO:0000313" key="9">
    <source>
        <dbReference type="Proteomes" id="UP000587760"/>
    </source>
</evidence>
<dbReference type="GO" id="GO:0005886">
    <property type="term" value="C:plasma membrane"/>
    <property type="evidence" value="ECO:0007669"/>
    <property type="project" value="TreeGrafter"/>
</dbReference>
<dbReference type="InterPro" id="IPR004089">
    <property type="entry name" value="MCPsignal_dom"/>
</dbReference>
<keyword evidence="6" id="KW-0807">Transducer</keyword>
<evidence type="ECO:0000256" key="4">
    <source>
        <dbReference type="ARBA" id="ARBA00023004"/>
    </source>
</evidence>
<comment type="caution">
    <text evidence="8">The sequence shown here is derived from an EMBL/GenBank/DDBJ whole genome shotgun (WGS) entry which is preliminary data.</text>
</comment>